<accession>A0A2N9IU05</accession>
<organism evidence="1">
    <name type="scientific">Fagus sylvatica</name>
    <name type="common">Beechnut</name>
    <dbReference type="NCBI Taxonomy" id="28930"/>
    <lineage>
        <taxon>Eukaryota</taxon>
        <taxon>Viridiplantae</taxon>
        <taxon>Streptophyta</taxon>
        <taxon>Embryophyta</taxon>
        <taxon>Tracheophyta</taxon>
        <taxon>Spermatophyta</taxon>
        <taxon>Magnoliopsida</taxon>
        <taxon>eudicotyledons</taxon>
        <taxon>Gunneridae</taxon>
        <taxon>Pentapetalae</taxon>
        <taxon>rosids</taxon>
        <taxon>fabids</taxon>
        <taxon>Fagales</taxon>
        <taxon>Fagaceae</taxon>
        <taxon>Fagus</taxon>
    </lineage>
</organism>
<proteinExistence type="predicted"/>
<name>A0A2N9IU05_FAGSY</name>
<protein>
    <submittedName>
        <fullName evidence="1">Uncharacterized protein</fullName>
    </submittedName>
</protein>
<dbReference type="EMBL" id="OIVN01006194">
    <property type="protein sequence ID" value="SPD27491.1"/>
    <property type="molecule type" value="Genomic_DNA"/>
</dbReference>
<dbReference type="AlphaFoldDB" id="A0A2N9IU05"/>
<reference evidence="1" key="1">
    <citation type="submission" date="2018-02" db="EMBL/GenBank/DDBJ databases">
        <authorList>
            <person name="Cohen D.B."/>
            <person name="Kent A.D."/>
        </authorList>
    </citation>
    <scope>NUCLEOTIDE SEQUENCE</scope>
</reference>
<evidence type="ECO:0000313" key="1">
    <source>
        <dbReference type="EMBL" id="SPD27491.1"/>
    </source>
</evidence>
<sequence>MLNEKESLCGLSLVERQQRDICIADLASVPPRGDLLAAKVSCFVAQGGGQQHNVP</sequence>
<gene>
    <name evidence="1" type="ORF">FSB_LOCUS55373</name>
</gene>